<protein>
    <recommendedName>
        <fullName evidence="11">Transcriptional regulator WhiB</fullName>
    </recommendedName>
</protein>
<sequence length="139" mass="14780">MTSPDTTPVLRTVSPGDLPGALCPQTDPELFFPEIGASPQAAKKVCATCEVRPDCLALALSLGAVMGVWGGTTENERRDLKRAARATGLQQICRGCEEPFTATAPNAVYCGDLCRQKARRATKAASDARRTRTSSRRAA</sequence>
<keyword evidence="5 11" id="KW-0408">Iron</keyword>
<feature type="binding site" evidence="11">
    <location>
        <position position="23"/>
    </location>
    <ligand>
        <name>[4Fe-4S] cluster</name>
        <dbReference type="ChEBI" id="CHEBI:49883"/>
    </ligand>
</feature>
<feature type="binding site" evidence="11">
    <location>
        <position position="49"/>
    </location>
    <ligand>
        <name>[4Fe-4S] cluster</name>
        <dbReference type="ChEBI" id="CHEBI:49883"/>
    </ligand>
</feature>
<proteinExistence type="inferred from homology"/>
<accession>A0ABQ5T060</accession>
<evidence type="ECO:0000313" key="14">
    <source>
        <dbReference type="Proteomes" id="UP001142292"/>
    </source>
</evidence>
<evidence type="ECO:0000256" key="1">
    <source>
        <dbReference type="ARBA" id="ARBA00004496"/>
    </source>
</evidence>
<keyword evidence="11" id="KW-0963">Cytoplasm</keyword>
<keyword evidence="14" id="KW-1185">Reference proteome</keyword>
<evidence type="ECO:0000259" key="12">
    <source>
        <dbReference type="PROSITE" id="PS51674"/>
    </source>
</evidence>
<keyword evidence="6 11" id="KW-0411">Iron-sulfur</keyword>
<evidence type="ECO:0000256" key="8">
    <source>
        <dbReference type="ARBA" id="ARBA00023125"/>
    </source>
</evidence>
<feature type="domain" description="4Fe-4S Wbl-type" evidence="12">
    <location>
        <begin position="22"/>
        <end position="79"/>
    </location>
</feature>
<organism evidence="13 14">
    <name type="scientific">Nocardioides luteus</name>
    <dbReference type="NCBI Taxonomy" id="1844"/>
    <lineage>
        <taxon>Bacteria</taxon>
        <taxon>Bacillati</taxon>
        <taxon>Actinomycetota</taxon>
        <taxon>Actinomycetes</taxon>
        <taxon>Propionibacteriales</taxon>
        <taxon>Nocardioidaceae</taxon>
        <taxon>Nocardioides</taxon>
    </lineage>
</organism>
<dbReference type="PANTHER" id="PTHR38839:SF4">
    <property type="entry name" value="TRANSCRIPTIONAL REGULATOR WHIB"/>
    <property type="match status" value="1"/>
</dbReference>
<dbReference type="InterPro" id="IPR034768">
    <property type="entry name" value="4FE4S_WBL"/>
</dbReference>
<keyword evidence="10 11" id="KW-0804">Transcription</keyword>
<dbReference type="Proteomes" id="UP001142292">
    <property type="component" value="Unassembled WGS sequence"/>
</dbReference>
<feature type="binding site" evidence="11">
    <location>
        <position position="46"/>
    </location>
    <ligand>
        <name>[4Fe-4S] cluster</name>
        <dbReference type="ChEBI" id="CHEBI:49883"/>
    </ligand>
</feature>
<keyword evidence="9 11" id="KW-1015">Disulfide bond</keyword>
<evidence type="ECO:0000256" key="2">
    <source>
        <dbReference type="ARBA" id="ARBA00006597"/>
    </source>
</evidence>
<dbReference type="PROSITE" id="PS51674">
    <property type="entry name" value="4FE4S_WBL"/>
    <property type="match status" value="1"/>
</dbReference>
<comment type="PTM">
    <text evidence="11">Upon Fe-S cluster removal intramolecular disulfide bonds are formed.</text>
</comment>
<comment type="subcellular location">
    <subcellularLocation>
        <location evidence="1 11">Cytoplasm</location>
    </subcellularLocation>
</comment>
<comment type="function">
    <text evidence="11">Acts as a transcriptional regulator. Probably redox-responsive. The apo- but not holo-form probably binds DNA.</text>
</comment>
<reference evidence="13" key="2">
    <citation type="submission" date="2023-01" db="EMBL/GenBank/DDBJ databases">
        <authorList>
            <person name="Sun Q."/>
            <person name="Evtushenko L."/>
        </authorList>
    </citation>
    <scope>NUCLEOTIDE SEQUENCE</scope>
    <source>
        <strain evidence="13">VKM Ac-1246</strain>
    </source>
</reference>
<keyword evidence="8 11" id="KW-0238">DNA-binding</keyword>
<keyword evidence="3 11" id="KW-0004">4Fe-4S</keyword>
<gene>
    <name evidence="11" type="primary">whiB</name>
    <name evidence="13" type="ORF">GCM10017579_36600</name>
</gene>
<dbReference type="RefSeq" id="WP_189116749.1">
    <property type="nucleotide sequence ID" value="NZ_BMRK01000001.1"/>
</dbReference>
<evidence type="ECO:0000256" key="5">
    <source>
        <dbReference type="ARBA" id="ARBA00023004"/>
    </source>
</evidence>
<evidence type="ECO:0000256" key="4">
    <source>
        <dbReference type="ARBA" id="ARBA00022723"/>
    </source>
</evidence>
<name>A0ABQ5T060_9ACTN</name>
<dbReference type="PANTHER" id="PTHR38839">
    <property type="entry name" value="TRANSCRIPTIONAL REGULATOR WHID-RELATED"/>
    <property type="match status" value="1"/>
</dbReference>
<keyword evidence="4 11" id="KW-0479">Metal-binding</keyword>
<comment type="similarity">
    <text evidence="2 11">Belongs to the WhiB family.</text>
</comment>
<evidence type="ECO:0000256" key="11">
    <source>
        <dbReference type="HAMAP-Rule" id="MF_01479"/>
    </source>
</evidence>
<feature type="binding site" evidence="11">
    <location>
        <position position="55"/>
    </location>
    <ligand>
        <name>[4Fe-4S] cluster</name>
        <dbReference type="ChEBI" id="CHEBI:49883"/>
    </ligand>
</feature>
<comment type="cofactor">
    <cofactor evidence="11">
        <name>[4Fe-4S] cluster</name>
        <dbReference type="ChEBI" id="CHEBI:49883"/>
    </cofactor>
    <text evidence="11">Binds 1 [4Fe-4S] cluster per subunit. Following nitrosylation of the [4Fe-4S] cluster binds 1 [4Fe-8(NO)] cluster per subunit.</text>
</comment>
<dbReference type="InterPro" id="IPR003482">
    <property type="entry name" value="Whib"/>
</dbReference>
<reference evidence="13" key="1">
    <citation type="journal article" date="2014" name="Int. J. Syst. Evol. Microbiol.">
        <title>Complete genome of a new Firmicutes species belonging to the dominant human colonic microbiota ('Ruminococcus bicirculans') reveals two chromosomes and a selective capacity to utilize plant glucans.</title>
        <authorList>
            <consortium name="NISC Comparative Sequencing Program"/>
            <person name="Wegmann U."/>
            <person name="Louis P."/>
            <person name="Goesmann A."/>
            <person name="Henrissat B."/>
            <person name="Duncan S.H."/>
            <person name="Flint H.J."/>
        </authorList>
    </citation>
    <scope>NUCLEOTIDE SEQUENCE</scope>
    <source>
        <strain evidence="13">VKM Ac-1246</strain>
    </source>
</reference>
<dbReference type="EMBL" id="BSEL01000007">
    <property type="protein sequence ID" value="GLJ69624.1"/>
    <property type="molecule type" value="Genomic_DNA"/>
</dbReference>
<keyword evidence="7 11" id="KW-0805">Transcription regulation</keyword>
<dbReference type="HAMAP" id="MF_01479">
    <property type="entry name" value="WhiB"/>
    <property type="match status" value="1"/>
</dbReference>
<evidence type="ECO:0000256" key="9">
    <source>
        <dbReference type="ARBA" id="ARBA00023157"/>
    </source>
</evidence>
<evidence type="ECO:0000256" key="3">
    <source>
        <dbReference type="ARBA" id="ARBA00022485"/>
    </source>
</evidence>
<evidence type="ECO:0000256" key="7">
    <source>
        <dbReference type="ARBA" id="ARBA00023015"/>
    </source>
</evidence>
<evidence type="ECO:0000256" key="10">
    <source>
        <dbReference type="ARBA" id="ARBA00023163"/>
    </source>
</evidence>
<evidence type="ECO:0000313" key="13">
    <source>
        <dbReference type="EMBL" id="GLJ69624.1"/>
    </source>
</evidence>
<dbReference type="Pfam" id="PF02467">
    <property type="entry name" value="Whib"/>
    <property type="match status" value="1"/>
</dbReference>
<evidence type="ECO:0000256" key="6">
    <source>
        <dbReference type="ARBA" id="ARBA00023014"/>
    </source>
</evidence>
<comment type="caution">
    <text evidence="13">The sequence shown here is derived from an EMBL/GenBank/DDBJ whole genome shotgun (WGS) entry which is preliminary data.</text>
</comment>
<comment type="PTM">
    <text evidence="11">The Fe-S cluster can be nitrosylated by nitric oxide (NO).</text>
</comment>